<keyword evidence="2" id="KW-0012">Acyltransferase</keyword>
<dbReference type="InterPro" id="IPR016181">
    <property type="entry name" value="Acyl_CoA_acyltransferase"/>
</dbReference>
<dbReference type="EMBL" id="QJJK01000006">
    <property type="protein sequence ID" value="PXW58030.1"/>
    <property type="molecule type" value="Genomic_DNA"/>
</dbReference>
<proteinExistence type="predicted"/>
<keyword evidence="5" id="KW-1185">Reference proteome</keyword>
<evidence type="ECO:0000313" key="5">
    <source>
        <dbReference type="Proteomes" id="UP000248021"/>
    </source>
</evidence>
<gene>
    <name evidence="4" type="ORF">C7450_106205</name>
</gene>
<evidence type="ECO:0000313" key="4">
    <source>
        <dbReference type="EMBL" id="PXW58030.1"/>
    </source>
</evidence>
<reference evidence="4 5" key="1">
    <citation type="submission" date="2018-05" db="EMBL/GenBank/DDBJ databases">
        <title>Genomic Encyclopedia of Type Strains, Phase IV (KMG-IV): sequencing the most valuable type-strain genomes for metagenomic binning, comparative biology and taxonomic classification.</title>
        <authorList>
            <person name="Goeker M."/>
        </authorList>
    </citation>
    <scope>NUCLEOTIDE SEQUENCE [LARGE SCALE GENOMIC DNA]</scope>
    <source>
        <strain evidence="4 5">DSM 6462</strain>
    </source>
</reference>
<sequence>MKLTLHDIEALEQRAFNAWPARQSVISGGWLLRLTDGYTKRANSSNALVAGAPFAGVLEEAEALYGRHGLPAIFRLSPLAPPEVDRQLDDAGYRYFDPSLVLQTDLVGGTWIARHGCGDGVAIDERPSDAWLAGFAAANGVASAQRQTHDSIIGSIAMPAAFATLHDHGEPIGFGLAVYERAAVGLFDIVVAPAHRGRGFGQRLVAALMAWGKNRGADRAYLQVRAENVGAQRLYDRLGFREAYRYHYRVPGST</sequence>
<dbReference type="PANTHER" id="PTHR43420">
    <property type="entry name" value="ACETYLTRANSFERASE"/>
    <property type="match status" value="1"/>
</dbReference>
<dbReference type="Proteomes" id="UP000248021">
    <property type="component" value="Unassembled WGS sequence"/>
</dbReference>
<dbReference type="Gene3D" id="3.40.630.30">
    <property type="match status" value="1"/>
</dbReference>
<dbReference type="RefSeq" id="WP_110375342.1">
    <property type="nucleotide sequence ID" value="NZ_JAHBRY010000001.1"/>
</dbReference>
<organism evidence="4 5">
    <name type="scientific">Chelatococcus asaccharovorans</name>
    <dbReference type="NCBI Taxonomy" id="28210"/>
    <lineage>
        <taxon>Bacteria</taxon>
        <taxon>Pseudomonadati</taxon>
        <taxon>Pseudomonadota</taxon>
        <taxon>Alphaproteobacteria</taxon>
        <taxon>Hyphomicrobiales</taxon>
        <taxon>Chelatococcaceae</taxon>
        <taxon>Chelatococcus</taxon>
    </lineage>
</organism>
<dbReference type="InterPro" id="IPR000182">
    <property type="entry name" value="GNAT_dom"/>
</dbReference>
<name>A0A2V3U501_9HYPH</name>
<dbReference type="InterPro" id="IPR056935">
    <property type="entry name" value="Rv0428c-like_C"/>
</dbReference>
<dbReference type="SUPFAM" id="SSF55729">
    <property type="entry name" value="Acyl-CoA N-acyltransferases (Nat)"/>
    <property type="match status" value="1"/>
</dbReference>
<dbReference type="CDD" id="cd04301">
    <property type="entry name" value="NAT_SF"/>
    <property type="match status" value="1"/>
</dbReference>
<feature type="domain" description="N-acetyltransferase" evidence="3">
    <location>
        <begin position="121"/>
        <end position="254"/>
    </location>
</feature>
<dbReference type="AlphaFoldDB" id="A0A2V3U501"/>
<accession>A0A2V3U501</accession>
<protein>
    <submittedName>
        <fullName evidence="4">Acetyltransferase (GNAT) family protein</fullName>
    </submittedName>
</protein>
<dbReference type="InterPro" id="IPR050680">
    <property type="entry name" value="YpeA/RimI_acetyltransf"/>
</dbReference>
<keyword evidence="1 4" id="KW-0808">Transferase</keyword>
<evidence type="ECO:0000256" key="1">
    <source>
        <dbReference type="ARBA" id="ARBA00022679"/>
    </source>
</evidence>
<comment type="caution">
    <text evidence="4">The sequence shown here is derived from an EMBL/GenBank/DDBJ whole genome shotgun (WGS) entry which is preliminary data.</text>
</comment>
<dbReference type="PROSITE" id="PS51186">
    <property type="entry name" value="GNAT"/>
    <property type="match status" value="1"/>
</dbReference>
<dbReference type="OrthoDB" id="9775595at2"/>
<dbReference type="GO" id="GO:0016747">
    <property type="term" value="F:acyltransferase activity, transferring groups other than amino-acyl groups"/>
    <property type="evidence" value="ECO:0007669"/>
    <property type="project" value="InterPro"/>
</dbReference>
<dbReference type="PANTHER" id="PTHR43420:SF12">
    <property type="entry name" value="N-ACETYLTRANSFERASE DOMAIN-CONTAINING PROTEIN"/>
    <property type="match status" value="1"/>
</dbReference>
<evidence type="ECO:0000259" key="3">
    <source>
        <dbReference type="PROSITE" id="PS51186"/>
    </source>
</evidence>
<evidence type="ECO:0000256" key="2">
    <source>
        <dbReference type="ARBA" id="ARBA00023315"/>
    </source>
</evidence>
<dbReference type="Pfam" id="PF24553">
    <property type="entry name" value="Rv0428c_C"/>
    <property type="match status" value="1"/>
</dbReference>